<sequence length="251" mass="25389">MKYFTALPMAATLAAAQMSVMSLAPAEAAGPMTHTVVVGGLKPVETGMAPVLGYTPESITAAIGDMVVFEFMQKNHTATQSTFANPCAKMEGGMDSGFMPNPEGKAGVTWNMTVETTDALWFYCKQKAGQHCGKGMVFAINAATTGDKTMADFKALAIKTNGTDLVQGALQSVDPNAAAAPTTVTVEAGAGGAVATGTETSASELATATVVAGSGQDGQGQACSCQCLCGMAAFPETAAINNFGGYPGMIA</sequence>
<dbReference type="InterPro" id="IPR008972">
    <property type="entry name" value="Cupredoxin"/>
</dbReference>
<proteinExistence type="predicted"/>
<dbReference type="AlphaFoldDB" id="A0A6A5JZX1"/>
<dbReference type="EMBL" id="ML975383">
    <property type="protein sequence ID" value="KAF1830825.1"/>
    <property type="molecule type" value="Genomic_DNA"/>
</dbReference>
<evidence type="ECO:0000256" key="1">
    <source>
        <dbReference type="SAM" id="SignalP"/>
    </source>
</evidence>
<feature type="chain" id="PRO_5025687590" description="Cupredoxin" evidence="1">
    <location>
        <begin position="29"/>
        <end position="251"/>
    </location>
</feature>
<protein>
    <recommendedName>
        <fullName evidence="4">Cupredoxin</fullName>
    </recommendedName>
</protein>
<accession>A0A6A5JZX1</accession>
<dbReference type="Gene3D" id="2.60.40.420">
    <property type="entry name" value="Cupredoxins - blue copper proteins"/>
    <property type="match status" value="1"/>
</dbReference>
<evidence type="ECO:0000313" key="3">
    <source>
        <dbReference type="Proteomes" id="UP000800040"/>
    </source>
</evidence>
<keyword evidence="1" id="KW-0732">Signal</keyword>
<dbReference type="PANTHER" id="PTHR34883">
    <property type="entry name" value="SERINE-RICH PROTEIN, PUTATIVE-RELATED-RELATED"/>
    <property type="match status" value="1"/>
</dbReference>
<keyword evidence="3" id="KW-1185">Reference proteome</keyword>
<dbReference type="PANTHER" id="PTHR34883:SF4">
    <property type="entry name" value="CUPREDOXIN"/>
    <property type="match status" value="1"/>
</dbReference>
<evidence type="ECO:0000313" key="2">
    <source>
        <dbReference type="EMBL" id="KAF1830825.1"/>
    </source>
</evidence>
<reference evidence="2" key="1">
    <citation type="submission" date="2020-01" db="EMBL/GenBank/DDBJ databases">
        <authorList>
            <consortium name="DOE Joint Genome Institute"/>
            <person name="Haridas S."/>
            <person name="Albert R."/>
            <person name="Binder M."/>
            <person name="Bloem J."/>
            <person name="Labutti K."/>
            <person name="Salamov A."/>
            <person name="Andreopoulos B."/>
            <person name="Baker S.E."/>
            <person name="Barry K."/>
            <person name="Bills G."/>
            <person name="Bluhm B.H."/>
            <person name="Cannon C."/>
            <person name="Castanera R."/>
            <person name="Culley D.E."/>
            <person name="Daum C."/>
            <person name="Ezra D."/>
            <person name="Gonzalez J.B."/>
            <person name="Henrissat B."/>
            <person name="Kuo A."/>
            <person name="Liang C."/>
            <person name="Lipzen A."/>
            <person name="Lutzoni F."/>
            <person name="Magnuson J."/>
            <person name="Mondo S."/>
            <person name="Nolan M."/>
            <person name="Ohm R."/>
            <person name="Pangilinan J."/>
            <person name="Park H.-J."/>
            <person name="Ramirez L."/>
            <person name="Alfaro M."/>
            <person name="Sun H."/>
            <person name="Tritt A."/>
            <person name="Yoshinaga Y."/>
            <person name="Zwiers L.-H."/>
            <person name="Turgeon B.G."/>
            <person name="Goodwin S.B."/>
            <person name="Spatafora J.W."/>
            <person name="Crous P.W."/>
            <person name="Grigoriev I.V."/>
        </authorList>
    </citation>
    <scope>NUCLEOTIDE SEQUENCE</scope>
    <source>
        <strain evidence="2">P77</strain>
    </source>
</reference>
<dbReference type="SUPFAM" id="SSF49503">
    <property type="entry name" value="Cupredoxins"/>
    <property type="match status" value="1"/>
</dbReference>
<organism evidence="2 3">
    <name type="scientific">Decorospora gaudefroyi</name>
    <dbReference type="NCBI Taxonomy" id="184978"/>
    <lineage>
        <taxon>Eukaryota</taxon>
        <taxon>Fungi</taxon>
        <taxon>Dikarya</taxon>
        <taxon>Ascomycota</taxon>
        <taxon>Pezizomycotina</taxon>
        <taxon>Dothideomycetes</taxon>
        <taxon>Pleosporomycetidae</taxon>
        <taxon>Pleosporales</taxon>
        <taxon>Pleosporineae</taxon>
        <taxon>Pleosporaceae</taxon>
        <taxon>Decorospora</taxon>
    </lineage>
</organism>
<dbReference type="CDD" id="cd00920">
    <property type="entry name" value="Cupredoxin"/>
    <property type="match status" value="1"/>
</dbReference>
<dbReference type="OrthoDB" id="1921208at2759"/>
<dbReference type="InterPro" id="IPR052953">
    <property type="entry name" value="Ser-rich/MCO-related"/>
</dbReference>
<name>A0A6A5JZX1_9PLEO</name>
<evidence type="ECO:0008006" key="4">
    <source>
        <dbReference type="Google" id="ProtNLM"/>
    </source>
</evidence>
<dbReference type="Proteomes" id="UP000800040">
    <property type="component" value="Unassembled WGS sequence"/>
</dbReference>
<feature type="signal peptide" evidence="1">
    <location>
        <begin position="1"/>
        <end position="28"/>
    </location>
</feature>
<gene>
    <name evidence="2" type="ORF">BDW02DRAFT_85414</name>
</gene>